<keyword evidence="5" id="KW-0175">Coiled coil</keyword>
<reference evidence="10 11" key="1">
    <citation type="submission" date="2019-01" db="EMBL/GenBank/DDBJ databases">
        <title>Lacunisphaera sp. strain TWA-58.</title>
        <authorList>
            <person name="Chen W.-M."/>
        </authorList>
    </citation>
    <scope>NUCLEOTIDE SEQUENCE [LARGE SCALE GENOMIC DNA]</scope>
    <source>
        <strain evidence="10 11">TWA-58</strain>
    </source>
</reference>
<organism evidence="10 11">
    <name type="scientific">Oleiharenicola lentus</name>
    <dbReference type="NCBI Taxonomy" id="2508720"/>
    <lineage>
        <taxon>Bacteria</taxon>
        <taxon>Pseudomonadati</taxon>
        <taxon>Verrucomicrobiota</taxon>
        <taxon>Opitutia</taxon>
        <taxon>Opitutales</taxon>
        <taxon>Opitutaceae</taxon>
        <taxon>Oleiharenicola</taxon>
    </lineage>
</organism>
<evidence type="ECO:0000256" key="2">
    <source>
        <dbReference type="ARBA" id="ARBA00012438"/>
    </source>
</evidence>
<dbReference type="GO" id="GO:0000155">
    <property type="term" value="F:phosphorelay sensor kinase activity"/>
    <property type="evidence" value="ECO:0007669"/>
    <property type="project" value="InterPro"/>
</dbReference>
<dbReference type="SMART" id="SM00448">
    <property type="entry name" value="REC"/>
    <property type="match status" value="2"/>
</dbReference>
<dbReference type="OrthoDB" id="9806821at2"/>
<dbReference type="InterPro" id="IPR001789">
    <property type="entry name" value="Sig_transdc_resp-reg_receiver"/>
</dbReference>
<keyword evidence="10" id="KW-0808">Transferase</keyword>
<evidence type="ECO:0000259" key="7">
    <source>
        <dbReference type="PROSITE" id="PS50110"/>
    </source>
</evidence>
<dbReference type="Gene3D" id="3.30.450.20">
    <property type="entry name" value="PAS domain"/>
    <property type="match status" value="1"/>
</dbReference>
<dbReference type="SUPFAM" id="SSF55874">
    <property type="entry name" value="ATPase domain of HSP90 chaperone/DNA topoisomerase II/histidine kinase"/>
    <property type="match status" value="1"/>
</dbReference>
<feature type="coiled-coil region" evidence="5">
    <location>
        <begin position="146"/>
        <end position="187"/>
    </location>
</feature>
<dbReference type="EMBL" id="SDHX01000001">
    <property type="protein sequence ID" value="RXK54883.1"/>
    <property type="molecule type" value="Genomic_DNA"/>
</dbReference>
<dbReference type="InterPro" id="IPR011006">
    <property type="entry name" value="CheY-like_superfamily"/>
</dbReference>
<dbReference type="Gene3D" id="3.40.50.2300">
    <property type="match status" value="2"/>
</dbReference>
<evidence type="ECO:0000256" key="5">
    <source>
        <dbReference type="SAM" id="Coils"/>
    </source>
</evidence>
<evidence type="ECO:0000259" key="8">
    <source>
        <dbReference type="PROSITE" id="PS50112"/>
    </source>
</evidence>
<dbReference type="SMART" id="SM00086">
    <property type="entry name" value="PAC"/>
    <property type="match status" value="1"/>
</dbReference>
<evidence type="ECO:0000259" key="9">
    <source>
        <dbReference type="PROSITE" id="PS50113"/>
    </source>
</evidence>
<evidence type="ECO:0000256" key="1">
    <source>
        <dbReference type="ARBA" id="ARBA00000085"/>
    </source>
</evidence>
<gene>
    <name evidence="10" type="ORF">ESB00_03020</name>
</gene>
<dbReference type="EC" id="2.7.13.3" evidence="2"/>
<dbReference type="InterPro" id="IPR036097">
    <property type="entry name" value="HisK_dim/P_sf"/>
</dbReference>
<dbReference type="PROSITE" id="PS50113">
    <property type="entry name" value="PAC"/>
    <property type="match status" value="1"/>
</dbReference>
<feature type="domain" description="Histidine kinase" evidence="6">
    <location>
        <begin position="323"/>
        <end position="545"/>
    </location>
</feature>
<evidence type="ECO:0000256" key="4">
    <source>
        <dbReference type="PROSITE-ProRule" id="PRU00169"/>
    </source>
</evidence>
<proteinExistence type="predicted"/>
<dbReference type="SMART" id="SM00091">
    <property type="entry name" value="PAS"/>
    <property type="match status" value="1"/>
</dbReference>
<dbReference type="PROSITE" id="PS50109">
    <property type="entry name" value="HIS_KIN"/>
    <property type="match status" value="1"/>
</dbReference>
<feature type="domain" description="PAS" evidence="8">
    <location>
        <begin position="184"/>
        <end position="226"/>
    </location>
</feature>
<dbReference type="InterPro" id="IPR000700">
    <property type="entry name" value="PAS-assoc_C"/>
</dbReference>
<dbReference type="Pfam" id="PF00512">
    <property type="entry name" value="HisKA"/>
    <property type="match status" value="1"/>
</dbReference>
<keyword evidence="11" id="KW-1185">Reference proteome</keyword>
<dbReference type="Pfam" id="PF00072">
    <property type="entry name" value="Response_reg"/>
    <property type="match status" value="2"/>
</dbReference>
<keyword evidence="3 4" id="KW-0597">Phosphoprotein</keyword>
<dbReference type="CDD" id="cd00156">
    <property type="entry name" value="REC"/>
    <property type="match status" value="2"/>
</dbReference>
<dbReference type="InterPro" id="IPR003661">
    <property type="entry name" value="HisK_dim/P_dom"/>
</dbReference>
<name>A0A4Q1C7J1_9BACT</name>
<dbReference type="PROSITE" id="PS50110">
    <property type="entry name" value="RESPONSE_REGULATORY"/>
    <property type="match status" value="2"/>
</dbReference>
<dbReference type="SUPFAM" id="SSF55785">
    <property type="entry name" value="PYP-like sensor domain (PAS domain)"/>
    <property type="match status" value="1"/>
</dbReference>
<dbReference type="Pfam" id="PF13426">
    <property type="entry name" value="PAS_9"/>
    <property type="match status" value="1"/>
</dbReference>
<dbReference type="InterPro" id="IPR035965">
    <property type="entry name" value="PAS-like_dom_sf"/>
</dbReference>
<feature type="modified residue" description="4-aspartylphosphate" evidence="4">
    <location>
        <position position="52"/>
    </location>
</feature>
<keyword evidence="10" id="KW-0418">Kinase</keyword>
<dbReference type="InterPro" id="IPR003594">
    <property type="entry name" value="HATPase_dom"/>
</dbReference>
<dbReference type="SMART" id="SM00388">
    <property type="entry name" value="HisKA"/>
    <property type="match status" value="1"/>
</dbReference>
<dbReference type="PROSITE" id="PS50112">
    <property type="entry name" value="PAS"/>
    <property type="match status" value="1"/>
</dbReference>
<dbReference type="Proteomes" id="UP000290218">
    <property type="component" value="Unassembled WGS sequence"/>
</dbReference>
<dbReference type="NCBIfam" id="TIGR00229">
    <property type="entry name" value="sensory_box"/>
    <property type="match status" value="1"/>
</dbReference>
<feature type="domain" description="PAC" evidence="9">
    <location>
        <begin position="258"/>
        <end position="310"/>
    </location>
</feature>
<feature type="domain" description="Response regulatory" evidence="7">
    <location>
        <begin position="567"/>
        <end position="683"/>
    </location>
</feature>
<sequence length="693" mass="75915">MTRALIVDDKEENLYYLQALLGSSGFAVETARHGAEALVKARLAPPDIVVSDLLMPVMDGYTLLRHWKADPRLSRVPFIVYTATYTEAEDERLALDLGADAFILKPAEPEMFLARLREVRSGNTAAVPVRPRMPSGDEKELLKVYSETLIRKLEEKTLQLEHANQTLQEDIARRTLIEEQLRESEERLRATFEQAAVGIAHVAPDGRFLRVNDKLCEITGYTREELTALTFHQLTLVEDRADGDSARLAMLARQQTNFTSEKRYRRKNGDIFWGNLVTTLLRDAAGEPKYFISVIADITERKKLEEQFLRAQRLESIGTLAGGIAHDLNNLLTPVLMGVGLLKLSAVDEGTGRVLDTIERSARRGTELLKQVLSFARGVAGERVPINPALVIREIEAIVRNTFPRNLTFEIRIGKDLWTVTGDPTQLNQVLLNLSVNARDAMPDGGLLAINARNTEVDAQAAARQQAVSPGRYVLIEVSDTGCGISRENLNRIFDPFFTTKESGKGTGLGLSTTLGIVRSHGGFLSVQSEPGQGSTFSIFLPAHKEVGPVATPAEQVRELPRGRGETILVVDDEATVIGITRHTLETFGYRVLTASDGAQAVAQYAAHRQEIAVVLTDLMMPVMDGVALAAALKRIDPGVQVIGASGLESPNGTSRPPIAGVDRYLSKPYAPDALLRAISKTLAGRVPSKPQA</sequence>
<comment type="catalytic activity">
    <reaction evidence="1">
        <text>ATP + protein L-histidine = ADP + protein N-phospho-L-histidine.</text>
        <dbReference type="EC" id="2.7.13.3"/>
    </reaction>
</comment>
<feature type="modified residue" description="4-aspartylphosphate" evidence="4">
    <location>
        <position position="618"/>
    </location>
</feature>
<dbReference type="PRINTS" id="PR00344">
    <property type="entry name" value="BCTRLSENSOR"/>
</dbReference>
<comment type="caution">
    <text evidence="10">The sequence shown here is derived from an EMBL/GenBank/DDBJ whole genome shotgun (WGS) entry which is preliminary data.</text>
</comment>
<dbReference type="PANTHER" id="PTHR43547:SF2">
    <property type="entry name" value="HYBRID SIGNAL TRANSDUCTION HISTIDINE KINASE C"/>
    <property type="match status" value="1"/>
</dbReference>
<dbReference type="AlphaFoldDB" id="A0A4Q1C7J1"/>
<dbReference type="Gene3D" id="3.30.565.10">
    <property type="entry name" value="Histidine kinase-like ATPase, C-terminal domain"/>
    <property type="match status" value="1"/>
</dbReference>
<dbReference type="CDD" id="cd00082">
    <property type="entry name" value="HisKA"/>
    <property type="match status" value="1"/>
</dbReference>
<dbReference type="Gene3D" id="1.10.287.130">
    <property type="match status" value="1"/>
</dbReference>
<dbReference type="SUPFAM" id="SSF47384">
    <property type="entry name" value="Homodimeric domain of signal transducing histidine kinase"/>
    <property type="match status" value="1"/>
</dbReference>
<evidence type="ECO:0000259" key="6">
    <source>
        <dbReference type="PROSITE" id="PS50109"/>
    </source>
</evidence>
<dbReference type="SMART" id="SM00387">
    <property type="entry name" value="HATPase_c"/>
    <property type="match status" value="1"/>
</dbReference>
<dbReference type="InterPro" id="IPR036890">
    <property type="entry name" value="HATPase_C_sf"/>
</dbReference>
<dbReference type="SUPFAM" id="SSF52172">
    <property type="entry name" value="CheY-like"/>
    <property type="match status" value="2"/>
</dbReference>
<dbReference type="PANTHER" id="PTHR43547">
    <property type="entry name" value="TWO-COMPONENT HISTIDINE KINASE"/>
    <property type="match status" value="1"/>
</dbReference>
<evidence type="ECO:0000256" key="3">
    <source>
        <dbReference type="ARBA" id="ARBA00022553"/>
    </source>
</evidence>
<accession>A0A4Q1C7J1</accession>
<protein>
    <recommendedName>
        <fullName evidence="2">histidine kinase</fullName>
        <ecNumber evidence="2">2.7.13.3</ecNumber>
    </recommendedName>
</protein>
<evidence type="ECO:0000313" key="11">
    <source>
        <dbReference type="Proteomes" id="UP000290218"/>
    </source>
</evidence>
<dbReference type="Pfam" id="PF02518">
    <property type="entry name" value="HATPase_c"/>
    <property type="match status" value="1"/>
</dbReference>
<evidence type="ECO:0000313" key="10">
    <source>
        <dbReference type="EMBL" id="RXK54883.1"/>
    </source>
</evidence>
<dbReference type="InterPro" id="IPR000014">
    <property type="entry name" value="PAS"/>
</dbReference>
<dbReference type="RefSeq" id="WP_129046247.1">
    <property type="nucleotide sequence ID" value="NZ_SDHX01000001.1"/>
</dbReference>
<dbReference type="InterPro" id="IPR001610">
    <property type="entry name" value="PAC"/>
</dbReference>
<dbReference type="InterPro" id="IPR005467">
    <property type="entry name" value="His_kinase_dom"/>
</dbReference>
<dbReference type="InterPro" id="IPR004358">
    <property type="entry name" value="Sig_transdc_His_kin-like_C"/>
</dbReference>
<feature type="domain" description="Response regulatory" evidence="7">
    <location>
        <begin position="3"/>
        <end position="120"/>
    </location>
</feature>
<dbReference type="CDD" id="cd00130">
    <property type="entry name" value="PAS"/>
    <property type="match status" value="1"/>
</dbReference>